<keyword evidence="2 6" id="KW-0812">Transmembrane</keyword>
<feature type="domain" description="G-protein coupled receptors family 1 profile" evidence="7">
    <location>
        <begin position="33"/>
        <end position="115"/>
    </location>
</feature>
<name>A0A8C4RTL7_ERPCA</name>
<dbReference type="Gene3D" id="1.20.1070.10">
    <property type="entry name" value="Rhodopsin 7-helix transmembrane proteins"/>
    <property type="match status" value="2"/>
</dbReference>
<dbReference type="Proteomes" id="UP000694620">
    <property type="component" value="Chromosome 4"/>
</dbReference>
<dbReference type="Pfam" id="PF13853">
    <property type="entry name" value="7tm_4"/>
    <property type="match status" value="2"/>
</dbReference>
<dbReference type="GO" id="GO:0004984">
    <property type="term" value="F:olfactory receptor activity"/>
    <property type="evidence" value="ECO:0007669"/>
    <property type="project" value="InterPro"/>
</dbReference>
<feature type="transmembrane region" description="Helical" evidence="6">
    <location>
        <begin position="192"/>
        <end position="209"/>
    </location>
</feature>
<dbReference type="SMART" id="SM01381">
    <property type="entry name" value="7TM_GPCR_Srsx"/>
    <property type="match status" value="1"/>
</dbReference>
<dbReference type="GO" id="GO:0004930">
    <property type="term" value="F:G protein-coupled receptor activity"/>
    <property type="evidence" value="ECO:0007669"/>
    <property type="project" value="InterPro"/>
</dbReference>
<dbReference type="SUPFAM" id="SSF81321">
    <property type="entry name" value="Family A G protein-coupled receptor-like"/>
    <property type="match status" value="1"/>
</dbReference>
<feature type="transmembrane region" description="Helical" evidence="6">
    <location>
        <begin position="20"/>
        <end position="42"/>
    </location>
</feature>
<dbReference type="PANTHER" id="PTHR26451:SF860">
    <property type="entry name" value="ODORANT RECEPTOR-RELATED"/>
    <property type="match status" value="1"/>
</dbReference>
<dbReference type="AlphaFoldDB" id="A0A8C4RTL7"/>
<dbReference type="PANTHER" id="PTHR26451">
    <property type="entry name" value="G_PROTEIN_RECEP_F1_2 DOMAIN-CONTAINING PROTEIN"/>
    <property type="match status" value="1"/>
</dbReference>
<organism evidence="8 9">
    <name type="scientific">Erpetoichthys calabaricus</name>
    <name type="common">Rope fish</name>
    <name type="synonym">Calamoichthys calabaricus</name>
    <dbReference type="NCBI Taxonomy" id="27687"/>
    <lineage>
        <taxon>Eukaryota</taxon>
        <taxon>Metazoa</taxon>
        <taxon>Chordata</taxon>
        <taxon>Craniata</taxon>
        <taxon>Vertebrata</taxon>
        <taxon>Euteleostomi</taxon>
        <taxon>Actinopterygii</taxon>
        <taxon>Polypteriformes</taxon>
        <taxon>Polypteridae</taxon>
        <taxon>Erpetoichthys</taxon>
    </lineage>
</organism>
<feature type="transmembrane region" description="Helical" evidence="6">
    <location>
        <begin position="90"/>
        <end position="110"/>
    </location>
</feature>
<evidence type="ECO:0000256" key="1">
    <source>
        <dbReference type="ARBA" id="ARBA00004141"/>
    </source>
</evidence>
<dbReference type="InterPro" id="IPR000725">
    <property type="entry name" value="Olfact_rcpt"/>
</dbReference>
<dbReference type="PROSITE" id="PS50262">
    <property type="entry name" value="G_PROTEIN_RECEP_F1_2"/>
    <property type="match status" value="1"/>
</dbReference>
<evidence type="ECO:0000313" key="8">
    <source>
        <dbReference type="Ensembl" id="ENSECRP00000006715.1"/>
    </source>
</evidence>
<comment type="subcellular location">
    <subcellularLocation>
        <location evidence="1">Membrane</location>
        <topology evidence="1">Multi-pass membrane protein</topology>
    </subcellularLocation>
</comment>
<dbReference type="InterPro" id="IPR017452">
    <property type="entry name" value="GPCR_Rhodpsn_7TM"/>
</dbReference>
<dbReference type="GeneTree" id="ENSGT00940000162761"/>
<evidence type="ECO:0000313" key="9">
    <source>
        <dbReference type="Proteomes" id="UP000694620"/>
    </source>
</evidence>
<reference evidence="8" key="2">
    <citation type="submission" date="2025-08" db="UniProtKB">
        <authorList>
            <consortium name="Ensembl"/>
        </authorList>
    </citation>
    <scope>IDENTIFICATION</scope>
</reference>
<keyword evidence="3 6" id="KW-1133">Transmembrane helix</keyword>
<feature type="transmembrane region" description="Helical" evidence="6">
    <location>
        <begin position="147"/>
        <end position="171"/>
    </location>
</feature>
<dbReference type="GO" id="GO:0005549">
    <property type="term" value="F:odorant binding"/>
    <property type="evidence" value="ECO:0007669"/>
    <property type="project" value="TreeGrafter"/>
</dbReference>
<dbReference type="InterPro" id="IPR052921">
    <property type="entry name" value="GPCR1_Superfamily_Member"/>
</dbReference>
<reference evidence="8" key="1">
    <citation type="submission" date="2021-06" db="EMBL/GenBank/DDBJ databases">
        <authorList>
            <consortium name="Wellcome Sanger Institute Data Sharing"/>
        </authorList>
    </citation>
    <scope>NUCLEOTIDE SEQUENCE [LARGE SCALE GENOMIC DNA]</scope>
</reference>
<keyword evidence="5" id="KW-0807">Transducer</keyword>
<keyword evidence="9" id="KW-1185">Reference proteome</keyword>
<evidence type="ECO:0000256" key="6">
    <source>
        <dbReference type="SAM" id="Phobius"/>
    </source>
</evidence>
<evidence type="ECO:0000256" key="5">
    <source>
        <dbReference type="ARBA" id="ARBA00023224"/>
    </source>
</evidence>
<evidence type="ECO:0000256" key="4">
    <source>
        <dbReference type="ARBA" id="ARBA00023136"/>
    </source>
</evidence>
<reference evidence="8" key="3">
    <citation type="submission" date="2025-09" db="UniProtKB">
        <authorList>
            <consortium name="Ensembl"/>
        </authorList>
    </citation>
    <scope>IDENTIFICATION</scope>
</reference>
<feature type="transmembrane region" description="Helical" evidence="6">
    <location>
        <begin position="221"/>
        <end position="241"/>
    </location>
</feature>
<dbReference type="GO" id="GO:0016020">
    <property type="term" value="C:membrane"/>
    <property type="evidence" value="ECO:0007669"/>
    <property type="project" value="UniProtKB-SubCell"/>
</dbReference>
<sequence>MNNVIGNSSDFILEAVIPVFLFFLVIYVCIVIGNSTVVYAIVFNQNLHEPMYILLCNMSVCDLIGSTSLLPRVMTDLLAEVKVISFEPCVIQAFFVHLYGITSQLILTVMAYDRLPRCGTKILMFCNNSSLFSLSCVDTTLNNIYGLFITYLIICLSFATIVWTYSKILFACLTKSDNRNKRKAIHTCTTHLISYILYEFIVLFTIISQRYSFSNHEVRSVIAILIMIIPPLANPIIYGINTKEIRKSIFKIISNKILDY</sequence>
<dbReference type="PRINTS" id="PR00237">
    <property type="entry name" value="GPCRRHODOPSN"/>
</dbReference>
<protein>
    <recommendedName>
        <fullName evidence="7">G-protein coupled receptors family 1 profile domain-containing protein</fullName>
    </recommendedName>
</protein>
<dbReference type="Ensembl" id="ENSECRT00000006823.1">
    <property type="protein sequence ID" value="ENSECRP00000006715.1"/>
    <property type="gene ID" value="ENSECRG00000004471.1"/>
</dbReference>
<evidence type="ECO:0000259" key="7">
    <source>
        <dbReference type="PROSITE" id="PS50262"/>
    </source>
</evidence>
<evidence type="ECO:0000256" key="2">
    <source>
        <dbReference type="ARBA" id="ARBA00022692"/>
    </source>
</evidence>
<accession>A0A8C4RTL7</accession>
<dbReference type="InterPro" id="IPR000276">
    <property type="entry name" value="GPCR_Rhodpsn"/>
</dbReference>
<evidence type="ECO:0000256" key="3">
    <source>
        <dbReference type="ARBA" id="ARBA00022989"/>
    </source>
</evidence>
<keyword evidence="4 6" id="KW-0472">Membrane</keyword>
<proteinExistence type="predicted"/>